<evidence type="ECO:0000259" key="1">
    <source>
        <dbReference type="Pfam" id="PF02721"/>
    </source>
</evidence>
<dbReference type="EMBL" id="CAMAPE010000005">
    <property type="protein sequence ID" value="CAH9070003.1"/>
    <property type="molecule type" value="Genomic_DNA"/>
</dbReference>
<dbReference type="OrthoDB" id="1303206at2759"/>
<dbReference type="AlphaFoldDB" id="A0A9P0YNX6"/>
<accession>A0A9P0YNX6</accession>
<gene>
    <name evidence="2" type="ORF">CEURO_LOCUS3488</name>
</gene>
<dbReference type="Proteomes" id="UP001152484">
    <property type="component" value="Unassembled WGS sequence"/>
</dbReference>
<feature type="domain" description="Replication protein A 70 kDa DNA-binding subunit B/D first OB fold" evidence="1">
    <location>
        <begin position="19"/>
        <end position="103"/>
    </location>
</feature>
<name>A0A9P0YNX6_CUSEU</name>
<dbReference type="Pfam" id="PF02721">
    <property type="entry name" value="DUF223"/>
    <property type="match status" value="1"/>
</dbReference>
<comment type="caution">
    <text evidence="2">The sequence shown here is derived from an EMBL/GenBank/DDBJ whole genome shotgun (WGS) entry which is preliminary data.</text>
</comment>
<sequence>MAANTENTNENTRGNLYFVLKEVGHTKSTRALKVRVVRVFEMPPQSKGDQRMTVVFHDEEGDKIHAVIKRPFMPLYKSRLVENICYRIKNFLVLDNYYTYKTGHSPPLYFGILYT</sequence>
<dbReference type="InterPro" id="IPR003871">
    <property type="entry name" value="RFA1B/D_OB_1st"/>
</dbReference>
<evidence type="ECO:0000313" key="3">
    <source>
        <dbReference type="Proteomes" id="UP001152484"/>
    </source>
</evidence>
<proteinExistence type="predicted"/>
<protein>
    <recommendedName>
        <fullName evidence="1">Replication protein A 70 kDa DNA-binding subunit B/D first OB fold domain-containing protein</fullName>
    </recommendedName>
</protein>
<evidence type="ECO:0000313" key="2">
    <source>
        <dbReference type="EMBL" id="CAH9070003.1"/>
    </source>
</evidence>
<dbReference type="CDD" id="cd04480">
    <property type="entry name" value="RPA1_DBD_A_like"/>
    <property type="match status" value="1"/>
</dbReference>
<dbReference type="Gene3D" id="2.40.50.140">
    <property type="entry name" value="Nucleic acid-binding proteins"/>
    <property type="match status" value="1"/>
</dbReference>
<keyword evidence="3" id="KW-1185">Reference proteome</keyword>
<dbReference type="InterPro" id="IPR012340">
    <property type="entry name" value="NA-bd_OB-fold"/>
</dbReference>
<organism evidence="2 3">
    <name type="scientific">Cuscuta europaea</name>
    <name type="common">European dodder</name>
    <dbReference type="NCBI Taxonomy" id="41803"/>
    <lineage>
        <taxon>Eukaryota</taxon>
        <taxon>Viridiplantae</taxon>
        <taxon>Streptophyta</taxon>
        <taxon>Embryophyta</taxon>
        <taxon>Tracheophyta</taxon>
        <taxon>Spermatophyta</taxon>
        <taxon>Magnoliopsida</taxon>
        <taxon>eudicotyledons</taxon>
        <taxon>Gunneridae</taxon>
        <taxon>Pentapetalae</taxon>
        <taxon>asterids</taxon>
        <taxon>lamiids</taxon>
        <taxon>Solanales</taxon>
        <taxon>Convolvulaceae</taxon>
        <taxon>Cuscuteae</taxon>
        <taxon>Cuscuta</taxon>
        <taxon>Cuscuta subgen. Cuscuta</taxon>
    </lineage>
</organism>
<reference evidence="2" key="1">
    <citation type="submission" date="2022-07" db="EMBL/GenBank/DDBJ databases">
        <authorList>
            <person name="Macas J."/>
            <person name="Novak P."/>
            <person name="Neumann P."/>
        </authorList>
    </citation>
    <scope>NUCLEOTIDE SEQUENCE</scope>
</reference>